<dbReference type="Gene3D" id="3.40.630.30">
    <property type="match status" value="1"/>
</dbReference>
<dbReference type="InterPro" id="IPR000182">
    <property type="entry name" value="GNAT_dom"/>
</dbReference>
<dbReference type="Pfam" id="PF13302">
    <property type="entry name" value="Acetyltransf_3"/>
    <property type="match status" value="1"/>
</dbReference>
<dbReference type="AlphaFoldDB" id="A0A1T4QQ73"/>
<dbReference type="PANTHER" id="PTHR43328">
    <property type="entry name" value="ACETYLTRANSFERASE-RELATED"/>
    <property type="match status" value="1"/>
</dbReference>
<dbReference type="PROSITE" id="PS51186">
    <property type="entry name" value="GNAT"/>
    <property type="match status" value="1"/>
</dbReference>
<dbReference type="InterPro" id="IPR016181">
    <property type="entry name" value="Acyl_CoA_acyltransferase"/>
</dbReference>
<accession>A0A1T4QQ73</accession>
<dbReference type="PANTHER" id="PTHR43328:SF1">
    <property type="entry name" value="N-ACETYLTRANSFERASE DOMAIN-CONTAINING PROTEIN"/>
    <property type="match status" value="1"/>
</dbReference>
<reference evidence="3" key="1">
    <citation type="submission" date="2017-02" db="EMBL/GenBank/DDBJ databases">
        <authorList>
            <person name="Varghese N."/>
            <person name="Submissions S."/>
        </authorList>
    </citation>
    <scope>NUCLEOTIDE SEQUENCE [LARGE SCALE GENOMIC DNA]</scope>
    <source>
        <strain evidence="3">DSM 22224</strain>
    </source>
</reference>
<dbReference type="GO" id="GO:0016747">
    <property type="term" value="F:acyltransferase activity, transferring groups other than amino-acyl groups"/>
    <property type="evidence" value="ECO:0007669"/>
    <property type="project" value="InterPro"/>
</dbReference>
<evidence type="ECO:0000259" key="1">
    <source>
        <dbReference type="PROSITE" id="PS51186"/>
    </source>
</evidence>
<keyword evidence="2" id="KW-0808">Transferase</keyword>
<name>A0A1T4QQ73_9BACT</name>
<sequence>MFYQLRGNVFFCPLLLHFLVIEIVVEKLYLNTVISGKQIKVSIMPEHPNITLRKTVLADLEIFFVFQLDQEANHLAAFTSKDPTDKAAYIQKYTKHAQDPTINMCTIFMDDVIVGSIAKFEIEGQAEITYWIDKKYWGQGVATSALKALLANEPARPILGRVAFDNLGSQKVMEKCGFIRIGEDKGFANARQAEIEEYIYKLM</sequence>
<evidence type="ECO:0000313" key="3">
    <source>
        <dbReference type="Proteomes" id="UP000190367"/>
    </source>
</evidence>
<proteinExistence type="predicted"/>
<dbReference type="RefSeq" id="WP_235021521.1">
    <property type="nucleotide sequence ID" value="NZ_FUWZ01000002.1"/>
</dbReference>
<feature type="domain" description="N-acetyltransferase" evidence="1">
    <location>
        <begin position="50"/>
        <end position="203"/>
    </location>
</feature>
<dbReference type="EMBL" id="FUWZ01000002">
    <property type="protein sequence ID" value="SKA05919.1"/>
    <property type="molecule type" value="Genomic_DNA"/>
</dbReference>
<dbReference type="SUPFAM" id="SSF55729">
    <property type="entry name" value="Acyl-CoA N-acyltransferases (Nat)"/>
    <property type="match status" value="1"/>
</dbReference>
<gene>
    <name evidence="2" type="ORF">SAMN04488128_102522</name>
</gene>
<organism evidence="2 3">
    <name type="scientific">Chitinophaga eiseniae</name>
    <dbReference type="NCBI Taxonomy" id="634771"/>
    <lineage>
        <taxon>Bacteria</taxon>
        <taxon>Pseudomonadati</taxon>
        <taxon>Bacteroidota</taxon>
        <taxon>Chitinophagia</taxon>
        <taxon>Chitinophagales</taxon>
        <taxon>Chitinophagaceae</taxon>
        <taxon>Chitinophaga</taxon>
    </lineage>
</organism>
<evidence type="ECO:0000313" key="2">
    <source>
        <dbReference type="EMBL" id="SKA05919.1"/>
    </source>
</evidence>
<keyword evidence="3" id="KW-1185">Reference proteome</keyword>
<dbReference type="STRING" id="634771.SAMN04488128_102522"/>
<protein>
    <submittedName>
        <fullName evidence="2">Protein N-acetyltransferase, RimJ/RimL family</fullName>
    </submittedName>
</protein>
<dbReference type="Proteomes" id="UP000190367">
    <property type="component" value="Unassembled WGS sequence"/>
</dbReference>